<organism evidence="2 3">
    <name type="scientific">Paenochrobactrum glaciei</name>
    <dbReference type="NCBI Taxonomy" id="486407"/>
    <lineage>
        <taxon>Bacteria</taxon>
        <taxon>Pseudomonadati</taxon>
        <taxon>Pseudomonadota</taxon>
        <taxon>Alphaproteobacteria</taxon>
        <taxon>Hyphomicrobiales</taxon>
        <taxon>Brucellaceae</taxon>
        <taxon>Paenochrobactrum</taxon>
    </lineage>
</organism>
<comment type="caution">
    <text evidence="2">The sequence shown here is derived from an EMBL/GenBank/DDBJ whole genome shotgun (WGS) entry which is preliminary data.</text>
</comment>
<gene>
    <name evidence="2" type="ORF">GCM10008943_33240</name>
</gene>
<evidence type="ECO:0000313" key="3">
    <source>
        <dbReference type="Proteomes" id="UP001424441"/>
    </source>
</evidence>
<dbReference type="EMBL" id="BAAADE010000017">
    <property type="protein sequence ID" value="GAA0615565.1"/>
    <property type="molecule type" value="Genomic_DNA"/>
</dbReference>
<dbReference type="SUPFAM" id="SSF53098">
    <property type="entry name" value="Ribonuclease H-like"/>
    <property type="match status" value="1"/>
</dbReference>
<accession>A0ABN1GP50</accession>
<reference evidence="2 3" key="1">
    <citation type="journal article" date="2019" name="Int. J. Syst. Evol. Microbiol.">
        <title>The Global Catalogue of Microorganisms (GCM) 10K type strain sequencing project: providing services to taxonomists for standard genome sequencing and annotation.</title>
        <authorList>
            <consortium name="The Broad Institute Genomics Platform"/>
            <consortium name="The Broad Institute Genome Sequencing Center for Infectious Disease"/>
            <person name="Wu L."/>
            <person name="Ma J."/>
        </authorList>
    </citation>
    <scope>NUCLEOTIDE SEQUENCE [LARGE SCALE GENOMIC DNA]</scope>
    <source>
        <strain evidence="2 3">JCM 15115</strain>
    </source>
</reference>
<dbReference type="PANTHER" id="PTHR46889">
    <property type="entry name" value="TRANSPOSASE INSF FOR INSERTION SEQUENCE IS3B-RELATED"/>
    <property type="match status" value="1"/>
</dbReference>
<dbReference type="InterPro" id="IPR001584">
    <property type="entry name" value="Integrase_cat-core"/>
</dbReference>
<dbReference type="InterPro" id="IPR012337">
    <property type="entry name" value="RNaseH-like_sf"/>
</dbReference>
<dbReference type="PANTHER" id="PTHR46889:SF4">
    <property type="entry name" value="TRANSPOSASE INSO FOR INSERTION SEQUENCE ELEMENT IS911B-RELATED"/>
    <property type="match status" value="1"/>
</dbReference>
<evidence type="ECO:0000259" key="1">
    <source>
        <dbReference type="Pfam" id="PF13683"/>
    </source>
</evidence>
<dbReference type="Pfam" id="PF13683">
    <property type="entry name" value="rve_3"/>
    <property type="match status" value="1"/>
</dbReference>
<name>A0ABN1GP50_9HYPH</name>
<sequence>MSAKGSCHDNAMVEIVFKTIKSEMVWCTSFQTRVIAEKALGRYIDGFYNPIRRHSALGYKSPIAFEANNRSR</sequence>
<dbReference type="Proteomes" id="UP001424441">
    <property type="component" value="Unassembled WGS sequence"/>
</dbReference>
<protein>
    <recommendedName>
        <fullName evidence="1">Integrase catalytic domain-containing protein</fullName>
    </recommendedName>
</protein>
<keyword evidence="3" id="KW-1185">Reference proteome</keyword>
<proteinExistence type="predicted"/>
<feature type="domain" description="Integrase catalytic" evidence="1">
    <location>
        <begin position="1"/>
        <end position="62"/>
    </location>
</feature>
<dbReference type="InterPro" id="IPR050900">
    <property type="entry name" value="Transposase_IS3/IS150/IS904"/>
</dbReference>
<evidence type="ECO:0000313" key="2">
    <source>
        <dbReference type="EMBL" id="GAA0615565.1"/>
    </source>
</evidence>